<dbReference type="PANTHER" id="PTHR40115">
    <property type="entry name" value="INNER MEMBRANE PROTEIN WITH PEPSY TM HELIX"/>
    <property type="match status" value="1"/>
</dbReference>
<evidence type="ECO:0000313" key="2">
    <source>
        <dbReference type="EMBL" id="ABJ88396.1"/>
    </source>
</evidence>
<protein>
    <submittedName>
        <fullName evidence="2">PepSY-associated TM helix domain protein</fullName>
    </submittedName>
</protein>
<name>Q01PM4_SOLUE</name>
<organism evidence="2">
    <name type="scientific">Solibacter usitatus (strain Ellin6076)</name>
    <dbReference type="NCBI Taxonomy" id="234267"/>
    <lineage>
        <taxon>Bacteria</taxon>
        <taxon>Pseudomonadati</taxon>
        <taxon>Acidobacteriota</taxon>
        <taxon>Terriglobia</taxon>
        <taxon>Bryobacterales</taxon>
        <taxon>Solibacteraceae</taxon>
        <taxon>Candidatus Solibacter</taxon>
    </lineage>
</organism>
<reference evidence="2" key="1">
    <citation type="submission" date="2006-10" db="EMBL/GenBank/DDBJ databases">
        <title>Complete sequence of Solibacter usitatus Ellin6076.</title>
        <authorList>
            <consortium name="US DOE Joint Genome Institute"/>
            <person name="Copeland A."/>
            <person name="Lucas S."/>
            <person name="Lapidus A."/>
            <person name="Barry K."/>
            <person name="Detter J.C."/>
            <person name="Glavina del Rio T."/>
            <person name="Hammon N."/>
            <person name="Israni S."/>
            <person name="Dalin E."/>
            <person name="Tice H."/>
            <person name="Pitluck S."/>
            <person name="Thompson L.S."/>
            <person name="Brettin T."/>
            <person name="Bruce D."/>
            <person name="Han C."/>
            <person name="Tapia R."/>
            <person name="Gilna P."/>
            <person name="Schmutz J."/>
            <person name="Larimer F."/>
            <person name="Land M."/>
            <person name="Hauser L."/>
            <person name="Kyrpides N."/>
            <person name="Mikhailova N."/>
            <person name="Janssen P.H."/>
            <person name="Kuske C.R."/>
            <person name="Richardson P."/>
        </authorList>
    </citation>
    <scope>NUCLEOTIDE SEQUENCE</scope>
    <source>
        <strain evidence="2">Ellin6076</strain>
    </source>
</reference>
<dbReference type="InParanoid" id="Q01PM4"/>
<sequence>MMVSEAPVKARPHYYGWRHHVKKLTVTWARWLHIYLSMVSFAILLFFAATGLTVNHPEWFTSQQRTVVLKGQATLISVRPPAGREVDKLQIVEQLRRQHGIHAALSDFRVDDSQLSVSFKGPGYAADTFIDRDTGKYELTETRMGWGAVLNDLHKGRDTGAAWKWLIDASAVLMTLVSITGLALIFFLAKRRVSGLVSLGVGAAACYVVYLVWVR</sequence>
<proteinExistence type="predicted"/>
<dbReference type="KEGG" id="sus:Acid_7488"/>
<keyword evidence="1" id="KW-0472">Membrane</keyword>
<dbReference type="InterPro" id="IPR032307">
    <property type="entry name" value="PepSY_TM-like_2"/>
</dbReference>
<dbReference type="HOGENOM" id="CLU_114004_0_0_0"/>
<accession>Q01PM4</accession>
<keyword evidence="1" id="KW-0812">Transmembrane</keyword>
<dbReference type="eggNOG" id="COG3295">
    <property type="taxonomic scope" value="Bacteria"/>
</dbReference>
<evidence type="ECO:0000256" key="1">
    <source>
        <dbReference type="SAM" id="Phobius"/>
    </source>
</evidence>
<feature type="transmembrane region" description="Helical" evidence="1">
    <location>
        <begin position="165"/>
        <end position="189"/>
    </location>
</feature>
<dbReference type="Pfam" id="PF16357">
    <property type="entry name" value="PepSY_TM_like_2"/>
    <property type="match status" value="1"/>
</dbReference>
<dbReference type="PANTHER" id="PTHR40115:SF1">
    <property type="entry name" value="INNER MEMBRANE PROTEIN WITH PEPSY TM HELIX"/>
    <property type="match status" value="1"/>
</dbReference>
<gene>
    <name evidence="2" type="ordered locus">Acid_7488</name>
</gene>
<feature type="transmembrane region" description="Helical" evidence="1">
    <location>
        <begin position="195"/>
        <end position="214"/>
    </location>
</feature>
<keyword evidence="1" id="KW-1133">Transmembrane helix</keyword>
<dbReference type="AlphaFoldDB" id="Q01PM4"/>
<dbReference type="STRING" id="234267.Acid_7488"/>
<dbReference type="EMBL" id="CP000473">
    <property type="protein sequence ID" value="ABJ88396.1"/>
    <property type="molecule type" value="Genomic_DNA"/>
</dbReference>
<feature type="transmembrane region" description="Helical" evidence="1">
    <location>
        <begin position="32"/>
        <end position="54"/>
    </location>
</feature>